<feature type="region of interest" description="Disordered" evidence="1">
    <location>
        <begin position="98"/>
        <end position="130"/>
    </location>
</feature>
<dbReference type="Proteomes" id="UP000596742">
    <property type="component" value="Unassembled WGS sequence"/>
</dbReference>
<accession>A0A8B6C386</accession>
<gene>
    <name evidence="2" type="ORF">MGAL_10B053374</name>
</gene>
<feature type="region of interest" description="Disordered" evidence="1">
    <location>
        <begin position="1"/>
        <end position="25"/>
    </location>
</feature>
<evidence type="ECO:0000313" key="2">
    <source>
        <dbReference type="EMBL" id="VDH99606.1"/>
    </source>
</evidence>
<proteinExistence type="predicted"/>
<organism evidence="2 3">
    <name type="scientific">Mytilus galloprovincialis</name>
    <name type="common">Mediterranean mussel</name>
    <dbReference type="NCBI Taxonomy" id="29158"/>
    <lineage>
        <taxon>Eukaryota</taxon>
        <taxon>Metazoa</taxon>
        <taxon>Spiralia</taxon>
        <taxon>Lophotrochozoa</taxon>
        <taxon>Mollusca</taxon>
        <taxon>Bivalvia</taxon>
        <taxon>Autobranchia</taxon>
        <taxon>Pteriomorphia</taxon>
        <taxon>Mytilida</taxon>
        <taxon>Mytiloidea</taxon>
        <taxon>Mytilidae</taxon>
        <taxon>Mytilinae</taxon>
        <taxon>Mytilus</taxon>
    </lineage>
</organism>
<keyword evidence="3" id="KW-1185">Reference proteome</keyword>
<reference evidence="2" key="1">
    <citation type="submission" date="2018-11" db="EMBL/GenBank/DDBJ databases">
        <authorList>
            <person name="Alioto T."/>
            <person name="Alioto T."/>
        </authorList>
    </citation>
    <scope>NUCLEOTIDE SEQUENCE</scope>
</reference>
<feature type="compositionally biased region" description="Basic and acidic residues" evidence="1">
    <location>
        <begin position="98"/>
        <end position="121"/>
    </location>
</feature>
<name>A0A8B6C386_MYTGA</name>
<protein>
    <submittedName>
        <fullName evidence="2">Uncharacterized protein</fullName>
    </submittedName>
</protein>
<sequence length="130" mass="14969">MATEVHLVFDHPNRQGASPKDIQRSRRDITYQTVECDQLSPDTDLPCNWRSFRSVREEADIRVWLHVVTSTGQTVILYSPDTDDVYFIGLPHVKNSDTTKEKHLRSLGEKWGRTSEEEKGSPKTGQRNWG</sequence>
<evidence type="ECO:0000256" key="1">
    <source>
        <dbReference type="SAM" id="MobiDB-lite"/>
    </source>
</evidence>
<evidence type="ECO:0000313" key="3">
    <source>
        <dbReference type="Proteomes" id="UP000596742"/>
    </source>
</evidence>
<comment type="caution">
    <text evidence="2">The sequence shown here is derived from an EMBL/GenBank/DDBJ whole genome shotgun (WGS) entry which is preliminary data.</text>
</comment>
<dbReference type="AlphaFoldDB" id="A0A8B6C386"/>
<dbReference type="EMBL" id="UYJE01001157">
    <property type="protein sequence ID" value="VDH99606.1"/>
    <property type="molecule type" value="Genomic_DNA"/>
</dbReference>